<protein>
    <submittedName>
        <fullName evidence="1">Uncharacterized protein</fullName>
    </submittedName>
</protein>
<name>X0WU78_9ZZZZ</name>
<sequence>MLSNITVSPSPHISKAHSTRSIMLDVVIALLPA</sequence>
<proteinExistence type="predicted"/>
<dbReference type="EMBL" id="BARS01036198">
    <property type="protein sequence ID" value="GAG26767.1"/>
    <property type="molecule type" value="Genomic_DNA"/>
</dbReference>
<accession>X0WU78</accession>
<reference evidence="1" key="1">
    <citation type="journal article" date="2014" name="Front. Microbiol.">
        <title>High frequency of phylogenetically diverse reductive dehalogenase-homologous genes in deep subseafloor sedimentary metagenomes.</title>
        <authorList>
            <person name="Kawai M."/>
            <person name="Futagami T."/>
            <person name="Toyoda A."/>
            <person name="Takaki Y."/>
            <person name="Nishi S."/>
            <person name="Hori S."/>
            <person name="Arai W."/>
            <person name="Tsubouchi T."/>
            <person name="Morono Y."/>
            <person name="Uchiyama I."/>
            <person name="Ito T."/>
            <person name="Fujiyama A."/>
            <person name="Inagaki F."/>
            <person name="Takami H."/>
        </authorList>
    </citation>
    <scope>NUCLEOTIDE SEQUENCE</scope>
    <source>
        <strain evidence="1">Expedition CK06-06</strain>
    </source>
</reference>
<comment type="caution">
    <text evidence="1">The sequence shown here is derived from an EMBL/GenBank/DDBJ whole genome shotgun (WGS) entry which is preliminary data.</text>
</comment>
<evidence type="ECO:0000313" key="1">
    <source>
        <dbReference type="EMBL" id="GAG26767.1"/>
    </source>
</evidence>
<gene>
    <name evidence="1" type="ORF">S01H1_55669</name>
</gene>
<dbReference type="AlphaFoldDB" id="X0WU78"/>
<feature type="non-terminal residue" evidence="1">
    <location>
        <position position="33"/>
    </location>
</feature>
<organism evidence="1">
    <name type="scientific">marine sediment metagenome</name>
    <dbReference type="NCBI Taxonomy" id="412755"/>
    <lineage>
        <taxon>unclassified sequences</taxon>
        <taxon>metagenomes</taxon>
        <taxon>ecological metagenomes</taxon>
    </lineage>
</organism>